<sequence>MDNSVCATCLGTGCEYCNPIAGRAKAAAPDPVNQPQHYTSGGIECIDAIRASMTKEAFCGYLKGCAQKYFWRYEKKVNPVEDIKKARWYSERLIKELEDA</sequence>
<keyword evidence="2" id="KW-1185">Reference proteome</keyword>
<dbReference type="EMBL" id="JQ267518">
    <property type="protein sequence ID" value="AFE86127.1"/>
    <property type="molecule type" value="Genomic_DNA"/>
</dbReference>
<evidence type="ECO:0008006" key="3">
    <source>
        <dbReference type="Google" id="ProtNLM"/>
    </source>
</evidence>
<evidence type="ECO:0000313" key="1">
    <source>
        <dbReference type="EMBL" id="AFE86127.1"/>
    </source>
</evidence>
<protein>
    <recommendedName>
        <fullName evidence="3">DUF3310 domain-containing protein</fullName>
    </recommendedName>
</protein>
<evidence type="ECO:0000313" key="2">
    <source>
        <dbReference type="Proteomes" id="UP000030740"/>
    </source>
</evidence>
<dbReference type="InterPro" id="IPR021739">
    <property type="entry name" value="SaV-like"/>
</dbReference>
<dbReference type="Pfam" id="PF11753">
    <property type="entry name" value="DUF3310"/>
    <property type="match status" value="1"/>
</dbReference>
<name>A0A0A6Z5B6_9CAUD</name>
<organism evidence="1 2">
    <name type="scientific">Enterobacter phage phiKDA1</name>
    <dbReference type="NCBI Taxonomy" id="1147139"/>
    <lineage>
        <taxon>Viruses</taxon>
        <taxon>Duplodnaviria</taxon>
        <taxon>Heunggongvirae</taxon>
        <taxon>Uroviricota</taxon>
        <taxon>Caudoviricetes</taxon>
        <taxon>Autographivirales</taxon>
        <taxon>Autoscriptoviridae</taxon>
        <taxon>Slopekvirinae</taxon>
        <taxon>Koutsourovirus</taxon>
        <taxon>Koutsourovirus Pec</taxon>
        <taxon>Koutsourovirus KDA1</taxon>
    </lineage>
</organism>
<gene>
    <name evidence="1" type="ORF">phiKDA1_34</name>
</gene>
<dbReference type="Proteomes" id="UP000030740">
    <property type="component" value="Segment"/>
</dbReference>
<reference evidence="1 2" key="1">
    <citation type="submission" date="2011-12" db="EMBL/GenBank/DDBJ databases">
        <title>Genome of multiresistant Enterobacter cloacae podovirus phiKDA1 - a new EPS depolymerase producing member of phiKMV supergroup.</title>
        <authorList>
            <person name="Dabrowski K."/>
            <person name="Hejnowicz M.S."/>
            <person name="Gajewska J."/>
            <person name="Lobocka M.B."/>
        </authorList>
    </citation>
    <scope>NUCLEOTIDE SEQUENCE [LARGE SCALE GENOMIC DNA]</scope>
</reference>
<proteinExistence type="predicted"/>
<accession>A0A0A6Z5B6</accession>